<protein>
    <submittedName>
        <fullName evidence="2">Uncharacterized protein</fullName>
    </submittedName>
</protein>
<proteinExistence type="predicted"/>
<accession>A0A9Q0GWS7</accession>
<dbReference type="EMBL" id="JAMYWD010000012">
    <property type="protein sequence ID" value="KAJ4954053.1"/>
    <property type="molecule type" value="Genomic_DNA"/>
</dbReference>
<comment type="caution">
    <text evidence="2">The sequence shown here is derived from an EMBL/GenBank/DDBJ whole genome shotgun (WGS) entry which is preliminary data.</text>
</comment>
<gene>
    <name evidence="2" type="ORF">NE237_030885</name>
</gene>
<dbReference type="PANTHER" id="PTHR47812">
    <property type="entry name" value="SMR (SMALL MUTS RELATED) DOMAIN-CONTAINING PROTEIN"/>
    <property type="match status" value="1"/>
</dbReference>
<keyword evidence="3" id="KW-1185">Reference proteome</keyword>
<dbReference type="Proteomes" id="UP001141806">
    <property type="component" value="Unassembled WGS sequence"/>
</dbReference>
<dbReference type="PANTHER" id="PTHR47812:SF2">
    <property type="entry name" value="SMR (SMALL MUTS RELATED) DOMAIN-CONTAINING PROTEIN"/>
    <property type="match status" value="1"/>
</dbReference>
<name>A0A9Q0GWS7_9MAGN</name>
<dbReference type="CDD" id="cd14279">
    <property type="entry name" value="CUE"/>
    <property type="match status" value="1"/>
</dbReference>
<evidence type="ECO:0000313" key="2">
    <source>
        <dbReference type="EMBL" id="KAJ4954053.1"/>
    </source>
</evidence>
<feature type="region of interest" description="Disordered" evidence="1">
    <location>
        <begin position="1"/>
        <end position="22"/>
    </location>
</feature>
<reference evidence="2" key="1">
    <citation type="journal article" date="2023" name="Plant J.">
        <title>The genome of the king protea, Protea cynaroides.</title>
        <authorList>
            <person name="Chang J."/>
            <person name="Duong T.A."/>
            <person name="Schoeman C."/>
            <person name="Ma X."/>
            <person name="Roodt D."/>
            <person name="Barker N."/>
            <person name="Li Z."/>
            <person name="Van de Peer Y."/>
            <person name="Mizrachi E."/>
        </authorList>
    </citation>
    <scope>NUCLEOTIDE SEQUENCE</scope>
    <source>
        <tissue evidence="2">Young leaves</tissue>
    </source>
</reference>
<dbReference type="AlphaFoldDB" id="A0A9Q0GWS7"/>
<sequence length="153" mass="17030">MVLTCDDPALKNDPPAKPFSSVLQPEMEFPSLIDDNDSKRQLLDGISSRMLGNKVVKENNTIMALEKLKEIHGSADRSLIEDILAAVNNNFDHAEPGSVFEDCIHTKKREEVEEDFPSGKMEDLTTLKAVLQGCLDNKKPEQTHESVSILEPL</sequence>
<evidence type="ECO:0000256" key="1">
    <source>
        <dbReference type="SAM" id="MobiDB-lite"/>
    </source>
</evidence>
<evidence type="ECO:0000313" key="3">
    <source>
        <dbReference type="Proteomes" id="UP001141806"/>
    </source>
</evidence>
<dbReference type="OrthoDB" id="3231855at2759"/>
<organism evidence="2 3">
    <name type="scientific">Protea cynaroides</name>
    <dbReference type="NCBI Taxonomy" id="273540"/>
    <lineage>
        <taxon>Eukaryota</taxon>
        <taxon>Viridiplantae</taxon>
        <taxon>Streptophyta</taxon>
        <taxon>Embryophyta</taxon>
        <taxon>Tracheophyta</taxon>
        <taxon>Spermatophyta</taxon>
        <taxon>Magnoliopsida</taxon>
        <taxon>Proteales</taxon>
        <taxon>Proteaceae</taxon>
        <taxon>Protea</taxon>
    </lineage>
</organism>